<reference evidence="2 3" key="1">
    <citation type="submission" date="2024-09" db="EMBL/GenBank/DDBJ databases">
        <title>Paenibacillus zeirhizospherea sp. nov., isolated from surface of the maize (Zea mays) roots in a horticulture field, Hungary.</title>
        <authorList>
            <person name="Marton D."/>
            <person name="Farkas M."/>
            <person name="Bedics A."/>
            <person name="Toth E."/>
            <person name="Tancsics A."/>
            <person name="Boka K."/>
            <person name="Maroti G."/>
            <person name="Kriszt B."/>
            <person name="Cserhati M."/>
        </authorList>
    </citation>
    <scope>NUCLEOTIDE SEQUENCE [LARGE SCALE GENOMIC DNA]</scope>
    <source>
        <strain evidence="2 3">KCTC 33519</strain>
    </source>
</reference>
<evidence type="ECO:0000256" key="1">
    <source>
        <dbReference type="SAM" id="Phobius"/>
    </source>
</evidence>
<evidence type="ECO:0000313" key="2">
    <source>
        <dbReference type="EMBL" id="MFB5269794.1"/>
    </source>
</evidence>
<keyword evidence="1" id="KW-0812">Transmembrane</keyword>
<sequence>MFILEVTKKRIWAGILIVLVLIVGVSYFALQMKLNSLEESLKSYLLNEGGYSDSDILSIHAKLSSMPKYPVFVRFADDPDTDYIFTDRDASEWTQLDPKDPQRIIP</sequence>
<evidence type="ECO:0000313" key="3">
    <source>
        <dbReference type="Proteomes" id="UP001580346"/>
    </source>
</evidence>
<feature type="transmembrane region" description="Helical" evidence="1">
    <location>
        <begin position="12"/>
        <end position="30"/>
    </location>
</feature>
<dbReference type="Proteomes" id="UP001580346">
    <property type="component" value="Unassembled WGS sequence"/>
</dbReference>
<dbReference type="InterPro" id="IPR021486">
    <property type="entry name" value="DUF3139"/>
</dbReference>
<organism evidence="2 3">
    <name type="scientific">Paenibacillus enshidis</name>
    <dbReference type="NCBI Taxonomy" id="1458439"/>
    <lineage>
        <taxon>Bacteria</taxon>
        <taxon>Bacillati</taxon>
        <taxon>Bacillota</taxon>
        <taxon>Bacilli</taxon>
        <taxon>Bacillales</taxon>
        <taxon>Paenibacillaceae</taxon>
        <taxon>Paenibacillus</taxon>
    </lineage>
</organism>
<comment type="caution">
    <text evidence="2">The sequence shown here is derived from an EMBL/GenBank/DDBJ whole genome shotgun (WGS) entry which is preliminary data.</text>
</comment>
<dbReference type="RefSeq" id="WP_375358062.1">
    <property type="nucleotide sequence ID" value="NZ_JBHHMI010000040.1"/>
</dbReference>
<dbReference type="EMBL" id="JBHHMI010000040">
    <property type="protein sequence ID" value="MFB5269794.1"/>
    <property type="molecule type" value="Genomic_DNA"/>
</dbReference>
<keyword evidence="1" id="KW-0472">Membrane</keyword>
<gene>
    <name evidence="2" type="ORF">ACE41H_23855</name>
</gene>
<protein>
    <submittedName>
        <fullName evidence="2">DUF3139 domain-containing protein</fullName>
    </submittedName>
</protein>
<proteinExistence type="predicted"/>
<keyword evidence="1" id="KW-1133">Transmembrane helix</keyword>
<dbReference type="Pfam" id="PF11337">
    <property type="entry name" value="DUF3139"/>
    <property type="match status" value="1"/>
</dbReference>
<keyword evidence="3" id="KW-1185">Reference proteome</keyword>
<name>A0ABV5B0X3_9BACL</name>
<accession>A0ABV5B0X3</accession>